<dbReference type="EMBL" id="DVML01000003">
    <property type="protein sequence ID" value="HIU22000.1"/>
    <property type="molecule type" value="Genomic_DNA"/>
</dbReference>
<accession>A0A9D1HVB0</accession>
<gene>
    <name evidence="2" type="ORF">IAD49_00240</name>
</gene>
<evidence type="ECO:0000256" key="1">
    <source>
        <dbReference type="SAM" id="MobiDB-lite"/>
    </source>
</evidence>
<comment type="caution">
    <text evidence="2">The sequence shown here is derived from an EMBL/GenBank/DDBJ whole genome shotgun (WGS) entry which is preliminary data.</text>
</comment>
<dbReference type="Proteomes" id="UP000824087">
    <property type="component" value="Unassembled WGS sequence"/>
</dbReference>
<sequence>MGFMEKVKNLFTEEEEVPVEPVKKEVIQVEIPAPAEEKTSTPKREATVEVEEEKKEEKFSFPVFFDDKDFESLEKPKVEKKKEKKNAPVVKREDAYQAKGIHYEEKKVFKPSPIISPVYGILDKNYKKEEISNKTAYTDESYHKPHKLDIDDVRNKAFGTLEDDIDTAFTEEDIVSMSRETYHDQTPDLEEDLLDDLKNDEGDENPLDILSDEKKSTAISDDFDMLDDAETLPKHKSENNMVEAAMNDDSSSEEDLNLNESDLFNLIDSMYEKRDEE</sequence>
<dbReference type="AlphaFoldDB" id="A0A9D1HVB0"/>
<feature type="compositionally biased region" description="Acidic residues" evidence="1">
    <location>
        <begin position="221"/>
        <end position="230"/>
    </location>
</feature>
<reference evidence="2" key="2">
    <citation type="journal article" date="2021" name="PeerJ">
        <title>Extensive microbial diversity within the chicken gut microbiome revealed by metagenomics and culture.</title>
        <authorList>
            <person name="Gilroy R."/>
            <person name="Ravi A."/>
            <person name="Getino M."/>
            <person name="Pursley I."/>
            <person name="Horton D.L."/>
            <person name="Alikhan N.F."/>
            <person name="Baker D."/>
            <person name="Gharbi K."/>
            <person name="Hall N."/>
            <person name="Watson M."/>
            <person name="Adriaenssens E.M."/>
            <person name="Foster-Nyarko E."/>
            <person name="Jarju S."/>
            <person name="Secka A."/>
            <person name="Antonio M."/>
            <person name="Oren A."/>
            <person name="Chaudhuri R.R."/>
            <person name="La Ragione R."/>
            <person name="Hildebrand F."/>
            <person name="Pallen M.J."/>
        </authorList>
    </citation>
    <scope>NUCLEOTIDE SEQUENCE</scope>
    <source>
        <strain evidence="2">CHK197-8231</strain>
    </source>
</reference>
<proteinExistence type="predicted"/>
<reference evidence="2" key="1">
    <citation type="submission" date="2020-10" db="EMBL/GenBank/DDBJ databases">
        <authorList>
            <person name="Gilroy R."/>
        </authorList>
    </citation>
    <scope>NUCLEOTIDE SEQUENCE</scope>
    <source>
        <strain evidence="2">CHK197-8231</strain>
    </source>
</reference>
<organism evidence="2 3">
    <name type="scientific">Candidatus Fimihabitans intestinipullorum</name>
    <dbReference type="NCBI Taxonomy" id="2840820"/>
    <lineage>
        <taxon>Bacteria</taxon>
        <taxon>Bacillati</taxon>
        <taxon>Mycoplasmatota</taxon>
        <taxon>Mycoplasmatota incertae sedis</taxon>
        <taxon>Candidatus Fimihabitans</taxon>
    </lineage>
</organism>
<evidence type="ECO:0000313" key="2">
    <source>
        <dbReference type="EMBL" id="HIU22000.1"/>
    </source>
</evidence>
<name>A0A9D1HVB0_9BACT</name>
<protein>
    <submittedName>
        <fullName evidence="2">Uncharacterized protein</fullName>
    </submittedName>
</protein>
<feature type="region of interest" description="Disordered" evidence="1">
    <location>
        <begin position="177"/>
        <end position="261"/>
    </location>
</feature>
<evidence type="ECO:0000313" key="3">
    <source>
        <dbReference type="Proteomes" id="UP000824087"/>
    </source>
</evidence>